<accession>A0AAW2EVQ7</accession>
<dbReference type="Proteomes" id="UP001430953">
    <property type="component" value="Unassembled WGS sequence"/>
</dbReference>
<dbReference type="AlphaFoldDB" id="A0AAW2EVQ7"/>
<comment type="caution">
    <text evidence="1">The sequence shown here is derived from an EMBL/GenBank/DDBJ whole genome shotgun (WGS) entry which is preliminary data.</text>
</comment>
<keyword evidence="2" id="KW-1185">Reference proteome</keyword>
<organism evidence="1 2">
    <name type="scientific">Cardiocondyla obscurior</name>
    <dbReference type="NCBI Taxonomy" id="286306"/>
    <lineage>
        <taxon>Eukaryota</taxon>
        <taxon>Metazoa</taxon>
        <taxon>Ecdysozoa</taxon>
        <taxon>Arthropoda</taxon>
        <taxon>Hexapoda</taxon>
        <taxon>Insecta</taxon>
        <taxon>Pterygota</taxon>
        <taxon>Neoptera</taxon>
        <taxon>Endopterygota</taxon>
        <taxon>Hymenoptera</taxon>
        <taxon>Apocrita</taxon>
        <taxon>Aculeata</taxon>
        <taxon>Formicoidea</taxon>
        <taxon>Formicidae</taxon>
        <taxon>Myrmicinae</taxon>
        <taxon>Cardiocondyla</taxon>
    </lineage>
</organism>
<proteinExistence type="predicted"/>
<dbReference type="EMBL" id="JADYXP020000017">
    <property type="protein sequence ID" value="KAL0106673.1"/>
    <property type="molecule type" value="Genomic_DNA"/>
</dbReference>
<gene>
    <name evidence="1" type="ORF">PUN28_015316</name>
</gene>
<evidence type="ECO:0000313" key="1">
    <source>
        <dbReference type="EMBL" id="KAL0106673.1"/>
    </source>
</evidence>
<reference evidence="1 2" key="1">
    <citation type="submission" date="2023-03" db="EMBL/GenBank/DDBJ databases">
        <title>High recombination rates correlate with genetic variation in Cardiocondyla obscurior ants.</title>
        <authorList>
            <person name="Errbii M."/>
        </authorList>
    </citation>
    <scope>NUCLEOTIDE SEQUENCE [LARGE SCALE GENOMIC DNA]</scope>
    <source>
        <strain evidence="1">Alpha-2009</strain>
        <tissue evidence="1">Whole body</tissue>
    </source>
</reference>
<protein>
    <submittedName>
        <fullName evidence="1">Uncharacterized protein</fullName>
    </submittedName>
</protein>
<evidence type="ECO:0000313" key="2">
    <source>
        <dbReference type="Proteomes" id="UP001430953"/>
    </source>
</evidence>
<sequence>MFNLPSHQIVFRVIYGFRTLGLCYETFEPEFRLELFCIAFTCLHVCSDLFVIVHKYNPIKNLSDFYSSALIASHREYPGAETKESYNMRPP</sequence>
<name>A0AAW2EVQ7_9HYME</name>